<dbReference type="InterPro" id="IPR050109">
    <property type="entry name" value="HTH-type_TetR-like_transc_reg"/>
</dbReference>
<evidence type="ECO:0000256" key="3">
    <source>
        <dbReference type="ARBA" id="ARBA00023163"/>
    </source>
</evidence>
<protein>
    <submittedName>
        <fullName evidence="7">TetR/AcrR family transcriptional regulator</fullName>
    </submittedName>
</protein>
<dbReference type="SUPFAM" id="SSF46689">
    <property type="entry name" value="Homeodomain-like"/>
    <property type="match status" value="1"/>
</dbReference>
<evidence type="ECO:0000256" key="2">
    <source>
        <dbReference type="ARBA" id="ARBA00023125"/>
    </source>
</evidence>
<proteinExistence type="predicted"/>
<keyword evidence="2 4" id="KW-0238">DNA-binding</keyword>
<gene>
    <name evidence="7" type="ORF">AB5J51_05250</name>
</gene>
<reference evidence="7" key="1">
    <citation type="submission" date="2024-08" db="EMBL/GenBank/DDBJ databases">
        <authorList>
            <person name="Yu S.T."/>
        </authorList>
    </citation>
    <scope>NUCLEOTIDE SEQUENCE</scope>
    <source>
        <strain evidence="7">R33</strain>
    </source>
</reference>
<dbReference type="InterPro" id="IPR009057">
    <property type="entry name" value="Homeodomain-like_sf"/>
</dbReference>
<sequence length="211" mass="23645">MARHPEQDTPDGRTERGRQTREKIAAALLALLDEGMTDFPADRVAQSAGVSRRSVFHHFDDMAQLVDTAITRRLEQLAEQIRPLPTEGPRAARVAALVEQRARILEWITPARLAMIRMDHPSERIRQVTEEAFADARRRMEAVLAEELDLLSGRRRTDLVHGLDAVTTWGAWHHWRSTGLDPEEARHAMEATVLSLLASADPPAAAPHRPA</sequence>
<dbReference type="RefSeq" id="WP_369776986.1">
    <property type="nucleotide sequence ID" value="NZ_CP165727.1"/>
</dbReference>
<dbReference type="InterPro" id="IPR001647">
    <property type="entry name" value="HTH_TetR"/>
</dbReference>
<dbReference type="Gene3D" id="1.10.357.10">
    <property type="entry name" value="Tetracycline Repressor, domain 2"/>
    <property type="match status" value="1"/>
</dbReference>
<evidence type="ECO:0000313" key="7">
    <source>
        <dbReference type="EMBL" id="XDV62386.1"/>
    </source>
</evidence>
<feature type="region of interest" description="Disordered" evidence="5">
    <location>
        <begin position="1"/>
        <end position="20"/>
    </location>
</feature>
<feature type="DNA-binding region" description="H-T-H motif" evidence="4">
    <location>
        <begin position="40"/>
        <end position="59"/>
    </location>
</feature>
<keyword evidence="1" id="KW-0805">Transcription regulation</keyword>
<dbReference type="AlphaFoldDB" id="A0AB39XY14"/>
<dbReference type="Pfam" id="PF00440">
    <property type="entry name" value="TetR_N"/>
    <property type="match status" value="1"/>
</dbReference>
<feature type="domain" description="HTH tetR-type" evidence="6">
    <location>
        <begin position="17"/>
        <end position="77"/>
    </location>
</feature>
<evidence type="ECO:0000256" key="5">
    <source>
        <dbReference type="SAM" id="MobiDB-lite"/>
    </source>
</evidence>
<dbReference type="GO" id="GO:0000976">
    <property type="term" value="F:transcription cis-regulatory region binding"/>
    <property type="evidence" value="ECO:0007669"/>
    <property type="project" value="TreeGrafter"/>
</dbReference>
<accession>A0AB39XY14</accession>
<dbReference type="GO" id="GO:0003700">
    <property type="term" value="F:DNA-binding transcription factor activity"/>
    <property type="evidence" value="ECO:0007669"/>
    <property type="project" value="TreeGrafter"/>
</dbReference>
<evidence type="ECO:0000259" key="6">
    <source>
        <dbReference type="PROSITE" id="PS50977"/>
    </source>
</evidence>
<dbReference type="PROSITE" id="PS50977">
    <property type="entry name" value="HTH_TETR_2"/>
    <property type="match status" value="1"/>
</dbReference>
<evidence type="ECO:0000256" key="1">
    <source>
        <dbReference type="ARBA" id="ARBA00023015"/>
    </source>
</evidence>
<dbReference type="PANTHER" id="PTHR30055:SF234">
    <property type="entry name" value="HTH-TYPE TRANSCRIPTIONAL REGULATOR BETI"/>
    <property type="match status" value="1"/>
</dbReference>
<evidence type="ECO:0000256" key="4">
    <source>
        <dbReference type="PROSITE-ProRule" id="PRU00335"/>
    </source>
</evidence>
<dbReference type="EMBL" id="CP165727">
    <property type="protein sequence ID" value="XDV62386.1"/>
    <property type="molecule type" value="Genomic_DNA"/>
</dbReference>
<dbReference type="PANTHER" id="PTHR30055">
    <property type="entry name" value="HTH-TYPE TRANSCRIPTIONAL REGULATOR RUTR"/>
    <property type="match status" value="1"/>
</dbReference>
<keyword evidence="3" id="KW-0804">Transcription</keyword>
<name>A0AB39XY14_9ACTN</name>
<organism evidence="7">
    <name type="scientific">Streptomyces sp. R33</name>
    <dbReference type="NCBI Taxonomy" id="3238629"/>
    <lineage>
        <taxon>Bacteria</taxon>
        <taxon>Bacillati</taxon>
        <taxon>Actinomycetota</taxon>
        <taxon>Actinomycetes</taxon>
        <taxon>Kitasatosporales</taxon>
        <taxon>Streptomycetaceae</taxon>
        <taxon>Streptomyces</taxon>
    </lineage>
</organism>